<dbReference type="FunFam" id="3.30.160.60:FF:001172">
    <property type="entry name" value="Zinc finger protein rotund"/>
    <property type="match status" value="1"/>
</dbReference>
<dbReference type="PANTHER" id="PTHR23235:SF142">
    <property type="entry name" value="ZINC FINGER PROTEIN 384"/>
    <property type="match status" value="1"/>
</dbReference>
<keyword evidence="2" id="KW-0479">Metal-binding</keyword>
<dbReference type="PROSITE" id="PS00028">
    <property type="entry name" value="ZINC_FINGER_C2H2_1"/>
    <property type="match status" value="5"/>
</dbReference>
<dbReference type="WBParaSite" id="BXY_1122400.1">
    <property type="protein sequence ID" value="BXY_1122400.1"/>
    <property type="gene ID" value="BXY_1122400"/>
</dbReference>
<evidence type="ECO:0000256" key="2">
    <source>
        <dbReference type="ARBA" id="ARBA00022723"/>
    </source>
</evidence>
<dbReference type="AlphaFoldDB" id="A0A1I7SDW6"/>
<dbReference type="Proteomes" id="UP000095284">
    <property type="component" value="Unplaced"/>
</dbReference>
<keyword evidence="5" id="KW-0862">Zinc</keyword>
<protein>
    <submittedName>
        <fullName evidence="10">Zinc finger protein rotund</fullName>
    </submittedName>
</protein>
<keyword evidence="4 7" id="KW-0863">Zinc-finger</keyword>
<sequence length="354" mass="39253">MSSGFLNPQGEIWEMGFEPKSDLSQMSNMRGDNKPYKCPHCVKAFANNSYLAQHMRIHLGIKPFGPCQFCNKKFTQLSHLQQHIRTHTGEKPYKCKIAGCDKSFSQLSNLQSHSRCHQSDKPFKCNSCYKCFNDETALLEHIPKHKESKHLKVHICSFCGKSYTQALYLEKHMAKHADRPRFTKYSNYSDFSAESIEGLNQLNNFNQLNNLGQNSLISGSFQQIAASAAAVATSSSSAQPNNGQALTANLVQANGTNGTSNANNNQNNPTSAATVTVAASYGYSNITNQAANQMIGNSMNPLEFFHRSFQQRENVQVRVNGQDRPAGFNMITPLENIKTFNQNNAATAGFNNCA</sequence>
<dbReference type="GO" id="GO:0000981">
    <property type="term" value="F:DNA-binding transcription factor activity, RNA polymerase II-specific"/>
    <property type="evidence" value="ECO:0007669"/>
    <property type="project" value="TreeGrafter"/>
</dbReference>
<dbReference type="GO" id="GO:0008270">
    <property type="term" value="F:zinc ion binding"/>
    <property type="evidence" value="ECO:0007669"/>
    <property type="project" value="UniProtKB-KW"/>
</dbReference>
<evidence type="ECO:0000256" key="6">
    <source>
        <dbReference type="ARBA" id="ARBA00023242"/>
    </source>
</evidence>
<evidence type="ECO:0000313" key="9">
    <source>
        <dbReference type="Proteomes" id="UP000095284"/>
    </source>
</evidence>
<dbReference type="InterPro" id="IPR036236">
    <property type="entry name" value="Znf_C2H2_sf"/>
</dbReference>
<evidence type="ECO:0000256" key="5">
    <source>
        <dbReference type="ARBA" id="ARBA00022833"/>
    </source>
</evidence>
<reference evidence="10" key="1">
    <citation type="submission" date="2016-11" db="UniProtKB">
        <authorList>
            <consortium name="WormBaseParasite"/>
        </authorList>
    </citation>
    <scope>IDENTIFICATION</scope>
</reference>
<dbReference type="Gene3D" id="3.30.160.60">
    <property type="entry name" value="Classic Zinc Finger"/>
    <property type="match status" value="4"/>
</dbReference>
<comment type="subcellular location">
    <subcellularLocation>
        <location evidence="1">Nucleus</location>
    </subcellularLocation>
</comment>
<feature type="domain" description="C2H2-type" evidence="8">
    <location>
        <begin position="154"/>
        <end position="181"/>
    </location>
</feature>
<evidence type="ECO:0000259" key="8">
    <source>
        <dbReference type="PROSITE" id="PS50157"/>
    </source>
</evidence>
<dbReference type="GO" id="GO:0000978">
    <property type="term" value="F:RNA polymerase II cis-regulatory region sequence-specific DNA binding"/>
    <property type="evidence" value="ECO:0007669"/>
    <property type="project" value="TreeGrafter"/>
</dbReference>
<name>A0A1I7SDW6_BURXY</name>
<evidence type="ECO:0000256" key="7">
    <source>
        <dbReference type="PROSITE-ProRule" id="PRU00042"/>
    </source>
</evidence>
<dbReference type="PANTHER" id="PTHR23235">
    <property type="entry name" value="KRUEPPEL-LIKE TRANSCRIPTION FACTOR"/>
    <property type="match status" value="1"/>
</dbReference>
<feature type="domain" description="C2H2-type" evidence="8">
    <location>
        <begin position="123"/>
        <end position="150"/>
    </location>
</feature>
<organism evidence="9 10">
    <name type="scientific">Bursaphelenchus xylophilus</name>
    <name type="common">Pinewood nematode worm</name>
    <name type="synonym">Aphelenchoides xylophilus</name>
    <dbReference type="NCBI Taxonomy" id="6326"/>
    <lineage>
        <taxon>Eukaryota</taxon>
        <taxon>Metazoa</taxon>
        <taxon>Ecdysozoa</taxon>
        <taxon>Nematoda</taxon>
        <taxon>Chromadorea</taxon>
        <taxon>Rhabditida</taxon>
        <taxon>Tylenchina</taxon>
        <taxon>Tylenchomorpha</taxon>
        <taxon>Aphelenchoidea</taxon>
        <taxon>Aphelenchoididae</taxon>
        <taxon>Bursaphelenchus</taxon>
    </lineage>
</organism>
<evidence type="ECO:0000313" key="10">
    <source>
        <dbReference type="WBParaSite" id="BXY_1122400.1"/>
    </source>
</evidence>
<keyword evidence="6" id="KW-0539">Nucleus</keyword>
<dbReference type="SMART" id="SM00355">
    <property type="entry name" value="ZnF_C2H2"/>
    <property type="match status" value="5"/>
</dbReference>
<proteinExistence type="predicted"/>
<dbReference type="Pfam" id="PF00096">
    <property type="entry name" value="zf-C2H2"/>
    <property type="match status" value="4"/>
</dbReference>
<feature type="domain" description="C2H2-type" evidence="8">
    <location>
        <begin position="65"/>
        <end position="92"/>
    </location>
</feature>
<dbReference type="FunFam" id="3.30.160.60:FF:001498">
    <property type="entry name" value="Zinc finger protein 404"/>
    <property type="match status" value="1"/>
</dbReference>
<accession>A0A1I7SDW6</accession>
<dbReference type="SUPFAM" id="SSF57667">
    <property type="entry name" value="beta-beta-alpha zinc fingers"/>
    <property type="match status" value="3"/>
</dbReference>
<dbReference type="PROSITE" id="PS50157">
    <property type="entry name" value="ZINC_FINGER_C2H2_2"/>
    <property type="match status" value="5"/>
</dbReference>
<feature type="domain" description="C2H2-type" evidence="8">
    <location>
        <begin position="93"/>
        <end position="122"/>
    </location>
</feature>
<evidence type="ECO:0000256" key="1">
    <source>
        <dbReference type="ARBA" id="ARBA00004123"/>
    </source>
</evidence>
<dbReference type="InterPro" id="IPR013087">
    <property type="entry name" value="Znf_C2H2_type"/>
</dbReference>
<keyword evidence="3" id="KW-0677">Repeat</keyword>
<dbReference type="eggNOG" id="KOG1721">
    <property type="taxonomic scope" value="Eukaryota"/>
</dbReference>
<feature type="domain" description="C2H2-type" evidence="8">
    <location>
        <begin position="36"/>
        <end position="63"/>
    </location>
</feature>
<dbReference type="FunFam" id="3.30.160.60:FF:000125">
    <property type="entry name" value="Putative zinc finger protein 143"/>
    <property type="match status" value="1"/>
</dbReference>
<dbReference type="GO" id="GO:0005634">
    <property type="term" value="C:nucleus"/>
    <property type="evidence" value="ECO:0007669"/>
    <property type="project" value="UniProtKB-SubCell"/>
</dbReference>
<evidence type="ECO:0000256" key="3">
    <source>
        <dbReference type="ARBA" id="ARBA00022737"/>
    </source>
</evidence>
<evidence type="ECO:0000256" key="4">
    <source>
        <dbReference type="ARBA" id="ARBA00022771"/>
    </source>
</evidence>